<protein>
    <recommendedName>
        <fullName evidence="2">Reverse transcriptase zinc-binding domain-containing protein</fullName>
    </recommendedName>
</protein>
<feature type="transmembrane region" description="Helical" evidence="1">
    <location>
        <begin position="67"/>
        <end position="84"/>
    </location>
</feature>
<dbReference type="Proteomes" id="UP000187609">
    <property type="component" value="Unassembled WGS sequence"/>
</dbReference>
<feature type="domain" description="Reverse transcriptase zinc-binding" evidence="2">
    <location>
        <begin position="1"/>
        <end position="35"/>
    </location>
</feature>
<organism evidence="3 4">
    <name type="scientific">Nicotiana attenuata</name>
    <name type="common">Coyote tobacco</name>
    <dbReference type="NCBI Taxonomy" id="49451"/>
    <lineage>
        <taxon>Eukaryota</taxon>
        <taxon>Viridiplantae</taxon>
        <taxon>Streptophyta</taxon>
        <taxon>Embryophyta</taxon>
        <taxon>Tracheophyta</taxon>
        <taxon>Spermatophyta</taxon>
        <taxon>Magnoliopsida</taxon>
        <taxon>eudicotyledons</taxon>
        <taxon>Gunneridae</taxon>
        <taxon>Pentapetalae</taxon>
        <taxon>asterids</taxon>
        <taxon>lamiids</taxon>
        <taxon>Solanales</taxon>
        <taxon>Solanaceae</taxon>
        <taxon>Nicotianoideae</taxon>
        <taxon>Nicotianeae</taxon>
        <taxon>Nicotiana</taxon>
    </lineage>
</organism>
<dbReference type="AlphaFoldDB" id="A0A1J6HW77"/>
<gene>
    <name evidence="3" type="ORF">A4A49_60679</name>
</gene>
<keyword evidence="1" id="KW-1133">Transmembrane helix</keyword>
<name>A0A1J6HW77_NICAT</name>
<dbReference type="EMBL" id="MJEQ01037193">
    <property type="protein sequence ID" value="OIS96633.1"/>
    <property type="molecule type" value="Genomic_DNA"/>
</dbReference>
<evidence type="ECO:0000259" key="2">
    <source>
        <dbReference type="Pfam" id="PF13966"/>
    </source>
</evidence>
<feature type="non-terminal residue" evidence="3">
    <location>
        <position position="1"/>
    </location>
</feature>
<proteinExistence type="predicted"/>
<accession>A0A1J6HW77</accession>
<sequence>QKMGIQVHSSCVFCGLADEHFEHLFFDCSYTKTIWQRLLNWLGYPRQIRTWTEELQWVTTYARQKKGIGTIIAVVFGMLIYLLWRDRNMIRFQNGRSSSEGICQ</sequence>
<keyword evidence="4" id="KW-1185">Reference proteome</keyword>
<dbReference type="InterPro" id="IPR026960">
    <property type="entry name" value="RVT-Znf"/>
</dbReference>
<keyword evidence="1" id="KW-0812">Transmembrane</keyword>
<evidence type="ECO:0000313" key="3">
    <source>
        <dbReference type="EMBL" id="OIS96633.1"/>
    </source>
</evidence>
<comment type="caution">
    <text evidence="3">The sequence shown here is derived from an EMBL/GenBank/DDBJ whole genome shotgun (WGS) entry which is preliminary data.</text>
</comment>
<dbReference type="Pfam" id="PF13966">
    <property type="entry name" value="zf-RVT"/>
    <property type="match status" value="1"/>
</dbReference>
<keyword evidence="1" id="KW-0472">Membrane</keyword>
<evidence type="ECO:0000313" key="4">
    <source>
        <dbReference type="Proteomes" id="UP000187609"/>
    </source>
</evidence>
<dbReference type="SMR" id="A0A1J6HW77"/>
<dbReference type="Gramene" id="OIS96633">
    <property type="protein sequence ID" value="OIS96633"/>
    <property type="gene ID" value="A4A49_60679"/>
</dbReference>
<evidence type="ECO:0000256" key="1">
    <source>
        <dbReference type="SAM" id="Phobius"/>
    </source>
</evidence>
<reference evidence="3" key="1">
    <citation type="submission" date="2016-11" db="EMBL/GenBank/DDBJ databases">
        <title>The genome of Nicotiana attenuata.</title>
        <authorList>
            <person name="Xu S."/>
            <person name="Brockmoeller T."/>
            <person name="Gaquerel E."/>
            <person name="Navarro A."/>
            <person name="Kuhl H."/>
            <person name="Gase K."/>
            <person name="Ling Z."/>
            <person name="Zhou W."/>
            <person name="Kreitzer C."/>
            <person name="Stanke M."/>
            <person name="Tang H."/>
            <person name="Lyons E."/>
            <person name="Pandey P."/>
            <person name="Pandey S.P."/>
            <person name="Timmermann B."/>
            <person name="Baldwin I.T."/>
        </authorList>
    </citation>
    <scope>NUCLEOTIDE SEQUENCE [LARGE SCALE GENOMIC DNA]</scope>
    <source>
        <strain evidence="3">UT</strain>
    </source>
</reference>